<protein>
    <submittedName>
        <fullName evidence="1">13638_t:CDS:1</fullName>
    </submittedName>
</protein>
<sequence>LVVDWNRRGNMLVASLARNVKEELGRPEFTHFSEFHRSKREIYNSHNTGSCFGGDYVNDGDCYCEHSAYKELIKIVNTKLGSLSLEWKNMKYFENCQKS</sequence>
<evidence type="ECO:0000313" key="2">
    <source>
        <dbReference type="Proteomes" id="UP000789405"/>
    </source>
</evidence>
<reference evidence="1" key="1">
    <citation type="submission" date="2021-06" db="EMBL/GenBank/DDBJ databases">
        <authorList>
            <person name="Kallberg Y."/>
            <person name="Tangrot J."/>
            <person name="Rosling A."/>
        </authorList>
    </citation>
    <scope>NUCLEOTIDE SEQUENCE</scope>
    <source>
        <strain evidence="1">MA453B</strain>
    </source>
</reference>
<gene>
    <name evidence="1" type="ORF">DERYTH_LOCUS3476</name>
</gene>
<organism evidence="1 2">
    <name type="scientific">Dentiscutata erythropus</name>
    <dbReference type="NCBI Taxonomy" id="1348616"/>
    <lineage>
        <taxon>Eukaryota</taxon>
        <taxon>Fungi</taxon>
        <taxon>Fungi incertae sedis</taxon>
        <taxon>Mucoromycota</taxon>
        <taxon>Glomeromycotina</taxon>
        <taxon>Glomeromycetes</taxon>
        <taxon>Diversisporales</taxon>
        <taxon>Gigasporaceae</taxon>
        <taxon>Dentiscutata</taxon>
    </lineage>
</organism>
<name>A0A9N8ZYF3_9GLOM</name>
<feature type="non-terminal residue" evidence="1">
    <location>
        <position position="99"/>
    </location>
</feature>
<proteinExistence type="predicted"/>
<dbReference type="EMBL" id="CAJVPY010001227">
    <property type="protein sequence ID" value="CAG8512907.1"/>
    <property type="molecule type" value="Genomic_DNA"/>
</dbReference>
<comment type="caution">
    <text evidence="1">The sequence shown here is derived from an EMBL/GenBank/DDBJ whole genome shotgun (WGS) entry which is preliminary data.</text>
</comment>
<evidence type="ECO:0000313" key="1">
    <source>
        <dbReference type="EMBL" id="CAG8512907.1"/>
    </source>
</evidence>
<dbReference type="Proteomes" id="UP000789405">
    <property type="component" value="Unassembled WGS sequence"/>
</dbReference>
<dbReference type="AlphaFoldDB" id="A0A9N8ZYF3"/>
<accession>A0A9N8ZYF3</accession>
<keyword evidence="2" id="KW-1185">Reference proteome</keyword>